<feature type="compositionally biased region" description="Basic residues" evidence="2">
    <location>
        <begin position="64"/>
        <end position="74"/>
    </location>
</feature>
<accession>A0A061QPJ4</accession>
<proteinExistence type="predicted"/>
<organism evidence="3">
    <name type="scientific">Tetraselmis sp. GSL018</name>
    <dbReference type="NCBI Taxonomy" id="582737"/>
    <lineage>
        <taxon>Eukaryota</taxon>
        <taxon>Viridiplantae</taxon>
        <taxon>Chlorophyta</taxon>
        <taxon>core chlorophytes</taxon>
        <taxon>Chlorodendrophyceae</taxon>
        <taxon>Chlorodendrales</taxon>
        <taxon>Chlorodendraceae</taxon>
        <taxon>Tetraselmis</taxon>
    </lineage>
</organism>
<name>A0A061QPJ4_9CHLO</name>
<feature type="region of interest" description="Disordered" evidence="2">
    <location>
        <begin position="31"/>
        <end position="88"/>
    </location>
</feature>
<sequence>MASVSTKVTKAEMMEILEQLNLQGIMIDPPPSWDIRGALPASDTPEAGEEKQSSQSSGTAAGASHKKRPTRRNSVRFGDAMAANQSDVSDLRNAVKRIEGKVEAIEESLLGLKEDIALVRSARRKAEIDLLDSRRAPAP</sequence>
<evidence type="ECO:0000256" key="2">
    <source>
        <dbReference type="SAM" id="MobiDB-lite"/>
    </source>
</evidence>
<protein>
    <submittedName>
        <fullName evidence="3">Uncharacterized protein</fullName>
    </submittedName>
</protein>
<feature type="coiled-coil region" evidence="1">
    <location>
        <begin position="88"/>
        <end position="115"/>
    </location>
</feature>
<dbReference type="AlphaFoldDB" id="A0A061QPJ4"/>
<evidence type="ECO:0000256" key="1">
    <source>
        <dbReference type="SAM" id="Coils"/>
    </source>
</evidence>
<keyword evidence="1" id="KW-0175">Coiled coil</keyword>
<gene>
    <name evidence="3" type="ORF">TSPGSL018_29314</name>
</gene>
<dbReference type="EMBL" id="GBEZ01026960">
    <property type="protein sequence ID" value="JAC60296.1"/>
    <property type="molecule type" value="Transcribed_RNA"/>
</dbReference>
<feature type="compositionally biased region" description="Low complexity" evidence="2">
    <location>
        <begin position="53"/>
        <end position="63"/>
    </location>
</feature>
<evidence type="ECO:0000313" key="3">
    <source>
        <dbReference type="EMBL" id="JAC60296.1"/>
    </source>
</evidence>
<reference evidence="3" key="1">
    <citation type="submission" date="2014-05" db="EMBL/GenBank/DDBJ databases">
        <title>The transcriptome of the halophilic microalga Tetraselmis sp. GSL018 isolated from the Great Salt Lake, Utah.</title>
        <authorList>
            <person name="Jinkerson R.E."/>
            <person name="D'Adamo S."/>
            <person name="Posewitz M.C."/>
        </authorList>
    </citation>
    <scope>NUCLEOTIDE SEQUENCE</scope>
    <source>
        <strain evidence="3">GSL018</strain>
    </source>
</reference>